<dbReference type="AlphaFoldDB" id="A0A0A9DBQ9"/>
<organism evidence="1">
    <name type="scientific">Arundo donax</name>
    <name type="common">Giant reed</name>
    <name type="synonym">Donax arundinaceus</name>
    <dbReference type="NCBI Taxonomy" id="35708"/>
    <lineage>
        <taxon>Eukaryota</taxon>
        <taxon>Viridiplantae</taxon>
        <taxon>Streptophyta</taxon>
        <taxon>Embryophyta</taxon>
        <taxon>Tracheophyta</taxon>
        <taxon>Spermatophyta</taxon>
        <taxon>Magnoliopsida</taxon>
        <taxon>Liliopsida</taxon>
        <taxon>Poales</taxon>
        <taxon>Poaceae</taxon>
        <taxon>PACMAD clade</taxon>
        <taxon>Arundinoideae</taxon>
        <taxon>Arundineae</taxon>
        <taxon>Arundo</taxon>
    </lineage>
</organism>
<protein>
    <submittedName>
        <fullName evidence="1">Uncharacterized protein</fullName>
    </submittedName>
</protein>
<name>A0A0A9DBQ9_ARUDO</name>
<reference evidence="1" key="2">
    <citation type="journal article" date="2015" name="Data Brief">
        <title>Shoot transcriptome of the giant reed, Arundo donax.</title>
        <authorList>
            <person name="Barrero R.A."/>
            <person name="Guerrero F.D."/>
            <person name="Moolhuijzen P."/>
            <person name="Goolsby J.A."/>
            <person name="Tidwell J."/>
            <person name="Bellgard S.E."/>
            <person name="Bellgard M.I."/>
        </authorList>
    </citation>
    <scope>NUCLEOTIDE SEQUENCE</scope>
    <source>
        <tissue evidence="1">Shoot tissue taken approximately 20 cm above the soil surface</tissue>
    </source>
</reference>
<sequence>MLIRYHFLPSSEFLVPECTAPFDPSGTFMMEIRATLDPAFTWLRKFGTYDIIRL</sequence>
<dbReference type="EMBL" id="GBRH01211866">
    <property type="protein sequence ID" value="JAD86029.1"/>
    <property type="molecule type" value="Transcribed_RNA"/>
</dbReference>
<reference evidence="1" key="1">
    <citation type="submission" date="2014-09" db="EMBL/GenBank/DDBJ databases">
        <authorList>
            <person name="Magalhaes I.L.F."/>
            <person name="Oliveira U."/>
            <person name="Santos F.R."/>
            <person name="Vidigal T.H.D.A."/>
            <person name="Brescovit A.D."/>
            <person name="Santos A.J."/>
        </authorList>
    </citation>
    <scope>NUCLEOTIDE SEQUENCE</scope>
    <source>
        <tissue evidence="1">Shoot tissue taken approximately 20 cm above the soil surface</tissue>
    </source>
</reference>
<proteinExistence type="predicted"/>
<accession>A0A0A9DBQ9</accession>
<evidence type="ECO:0000313" key="1">
    <source>
        <dbReference type="EMBL" id="JAD86029.1"/>
    </source>
</evidence>